<dbReference type="Pfam" id="PF13649">
    <property type="entry name" value="Methyltransf_25"/>
    <property type="match status" value="1"/>
</dbReference>
<dbReference type="CDD" id="cd02440">
    <property type="entry name" value="AdoMet_MTases"/>
    <property type="match status" value="1"/>
</dbReference>
<keyword evidence="2" id="KW-0489">Methyltransferase</keyword>
<evidence type="ECO:0000313" key="2">
    <source>
        <dbReference type="EMBL" id="MFC4070862.1"/>
    </source>
</evidence>
<dbReference type="EC" id="2.1.1.222" evidence="2"/>
<protein>
    <submittedName>
        <fullName evidence="2">Class I SAM-dependent methyltransferase</fullName>
        <ecNumber evidence="2">2.1.1.222</ecNumber>
        <ecNumber evidence="2">2.1.1.64</ecNumber>
    </submittedName>
</protein>
<dbReference type="GO" id="GO:0032259">
    <property type="term" value="P:methylation"/>
    <property type="evidence" value="ECO:0007669"/>
    <property type="project" value="UniProtKB-KW"/>
</dbReference>
<evidence type="ECO:0000313" key="3">
    <source>
        <dbReference type="Proteomes" id="UP001595867"/>
    </source>
</evidence>
<organism evidence="2 3">
    <name type="scientific">Actinoplanes subglobosus</name>
    <dbReference type="NCBI Taxonomy" id="1547892"/>
    <lineage>
        <taxon>Bacteria</taxon>
        <taxon>Bacillati</taxon>
        <taxon>Actinomycetota</taxon>
        <taxon>Actinomycetes</taxon>
        <taxon>Micromonosporales</taxon>
        <taxon>Micromonosporaceae</taxon>
        <taxon>Actinoplanes</taxon>
    </lineage>
</organism>
<dbReference type="GO" id="GO:0102208">
    <property type="term" value="F:2-polyprenyl-6-hydroxyphenol methylase activity"/>
    <property type="evidence" value="ECO:0007669"/>
    <property type="project" value="UniProtKB-EC"/>
</dbReference>
<proteinExistence type="predicted"/>
<feature type="domain" description="Methyltransferase" evidence="1">
    <location>
        <begin position="59"/>
        <end position="148"/>
    </location>
</feature>
<accession>A0ABV8J303</accession>
<dbReference type="GO" id="GO:0061542">
    <property type="term" value="F:3-demethylubiquinol 3-O-methyltransferase activity"/>
    <property type="evidence" value="ECO:0007669"/>
    <property type="project" value="UniProtKB-EC"/>
</dbReference>
<sequence length="249" mass="26875">MDATTRANRNAWEAASTKRVREYPELLARAAAGTSLTALERDLLRPVLATGPDVVHWQSGHGADDIALLSAGARSVIGVDYSSVAAGAAQRRADELGVNCRYVVAALPGAPLADGCADLVYTGKGALIWMPDLDTWAADIVRLLRPSGHLFLYEEHPAAPLWSWDSDEPRIRPDRSYFAPSHVNDSFPANGAVQWQRTLASIVTSVIGAGLRLLHLAEHPAPFWRMGGVEAAAWNGRLPNAFSLLARRP</sequence>
<gene>
    <name evidence="2" type="ORF">ACFO0C_38545</name>
</gene>
<keyword evidence="2" id="KW-0808">Transferase</keyword>
<evidence type="ECO:0000259" key="1">
    <source>
        <dbReference type="Pfam" id="PF13649"/>
    </source>
</evidence>
<dbReference type="Gene3D" id="3.40.50.150">
    <property type="entry name" value="Vaccinia Virus protein VP39"/>
    <property type="match status" value="1"/>
</dbReference>
<name>A0ABV8J303_9ACTN</name>
<dbReference type="EC" id="2.1.1.64" evidence="2"/>
<keyword evidence="3" id="KW-1185">Reference proteome</keyword>
<dbReference type="InterPro" id="IPR029063">
    <property type="entry name" value="SAM-dependent_MTases_sf"/>
</dbReference>
<dbReference type="SUPFAM" id="SSF53335">
    <property type="entry name" value="S-adenosyl-L-methionine-dependent methyltransferases"/>
    <property type="match status" value="1"/>
</dbReference>
<dbReference type="RefSeq" id="WP_378071738.1">
    <property type="nucleotide sequence ID" value="NZ_JBHSBL010000026.1"/>
</dbReference>
<dbReference type="EMBL" id="JBHSBL010000026">
    <property type="protein sequence ID" value="MFC4070862.1"/>
    <property type="molecule type" value="Genomic_DNA"/>
</dbReference>
<comment type="caution">
    <text evidence="2">The sequence shown here is derived from an EMBL/GenBank/DDBJ whole genome shotgun (WGS) entry which is preliminary data.</text>
</comment>
<dbReference type="Proteomes" id="UP001595867">
    <property type="component" value="Unassembled WGS sequence"/>
</dbReference>
<reference evidence="3" key="1">
    <citation type="journal article" date="2019" name="Int. J. Syst. Evol. Microbiol.">
        <title>The Global Catalogue of Microorganisms (GCM) 10K type strain sequencing project: providing services to taxonomists for standard genome sequencing and annotation.</title>
        <authorList>
            <consortium name="The Broad Institute Genomics Platform"/>
            <consortium name="The Broad Institute Genome Sequencing Center for Infectious Disease"/>
            <person name="Wu L."/>
            <person name="Ma J."/>
        </authorList>
    </citation>
    <scope>NUCLEOTIDE SEQUENCE [LARGE SCALE GENOMIC DNA]</scope>
    <source>
        <strain evidence="3">TBRC 5832</strain>
    </source>
</reference>
<dbReference type="InterPro" id="IPR041698">
    <property type="entry name" value="Methyltransf_25"/>
</dbReference>